<protein>
    <submittedName>
        <fullName evidence="3">FlgB family protein</fullName>
    </submittedName>
</protein>
<dbReference type="Pfam" id="PF00460">
    <property type="entry name" value="Flg_bb_rod"/>
    <property type="match status" value="1"/>
</dbReference>
<dbReference type="InterPro" id="IPR001444">
    <property type="entry name" value="Flag_bb_rod_N"/>
</dbReference>
<reference evidence="3" key="1">
    <citation type="submission" date="2021-02" db="EMBL/GenBank/DDBJ databases">
        <title>Rhodobacter shimadae sp. nov., an aerobic anoxygenic phototrophic bacterium isolated from a hot spring.</title>
        <authorList>
            <person name="Muramatsu S."/>
            <person name="Haruta S."/>
            <person name="Hirose S."/>
            <person name="Hanada S."/>
        </authorList>
    </citation>
    <scope>NUCLEOTIDE SEQUENCE</scope>
    <source>
        <strain evidence="3">N10</strain>
    </source>
</reference>
<dbReference type="Proteomes" id="UP000826300">
    <property type="component" value="Chromosome"/>
</dbReference>
<organism evidence="3 4">
    <name type="scientific">Neotabrizicola shimadae</name>
    <dbReference type="NCBI Taxonomy" id="2807096"/>
    <lineage>
        <taxon>Bacteria</taxon>
        <taxon>Pseudomonadati</taxon>
        <taxon>Pseudomonadota</taxon>
        <taxon>Alphaproteobacteria</taxon>
        <taxon>Rhodobacterales</taxon>
        <taxon>Paracoccaceae</taxon>
        <taxon>Neotabrizicola</taxon>
    </lineage>
</organism>
<gene>
    <name evidence="3" type="ORF">JO391_20090</name>
</gene>
<evidence type="ECO:0000313" key="4">
    <source>
        <dbReference type="Proteomes" id="UP000826300"/>
    </source>
</evidence>
<evidence type="ECO:0000256" key="1">
    <source>
        <dbReference type="ARBA" id="ARBA00004117"/>
    </source>
</evidence>
<sequence length="125" mass="13430">MNEPLEVTRLARALAAHSGARLALIAENVANADTPGYRARDLPDFSDVFEQSAPSLRQTRPGHLSAITDSPAPVEIDGIASLDGNTVSLETELVRAAEVRQDHAMALAIYRSTSDIVRLALGRRV</sequence>
<dbReference type="NCBIfam" id="NF009270">
    <property type="entry name" value="PRK12627.1"/>
    <property type="match status" value="1"/>
</dbReference>
<comment type="subcellular location">
    <subcellularLocation>
        <location evidence="1">Bacterial flagellum basal body</location>
    </subcellularLocation>
</comment>
<evidence type="ECO:0000259" key="2">
    <source>
        <dbReference type="Pfam" id="PF00460"/>
    </source>
</evidence>
<dbReference type="AlphaFoldDB" id="A0A8G0ZW42"/>
<dbReference type="RefSeq" id="WP_220662168.1">
    <property type="nucleotide sequence ID" value="NZ_CP069370.1"/>
</dbReference>
<dbReference type="EMBL" id="CP069370">
    <property type="protein sequence ID" value="QYZ69952.1"/>
    <property type="molecule type" value="Genomic_DNA"/>
</dbReference>
<proteinExistence type="predicted"/>
<feature type="domain" description="Flagellar basal body rod protein N-terminal" evidence="2">
    <location>
        <begin position="20"/>
        <end position="38"/>
    </location>
</feature>
<accession>A0A8G0ZW42</accession>
<evidence type="ECO:0000313" key="3">
    <source>
        <dbReference type="EMBL" id="QYZ69952.1"/>
    </source>
</evidence>
<dbReference type="KEGG" id="nsm:JO391_20090"/>
<keyword evidence="4" id="KW-1185">Reference proteome</keyword>
<name>A0A8G0ZW42_9RHOB</name>
<dbReference type="GO" id="GO:0009425">
    <property type="term" value="C:bacterial-type flagellum basal body"/>
    <property type="evidence" value="ECO:0007669"/>
    <property type="project" value="UniProtKB-SubCell"/>
</dbReference>